<organism evidence="1 2">
    <name type="scientific">Paramicrosporidium saccamoebae</name>
    <dbReference type="NCBI Taxonomy" id="1246581"/>
    <lineage>
        <taxon>Eukaryota</taxon>
        <taxon>Fungi</taxon>
        <taxon>Fungi incertae sedis</taxon>
        <taxon>Cryptomycota</taxon>
        <taxon>Cryptomycota incertae sedis</taxon>
        <taxon>Paramicrosporidium</taxon>
    </lineage>
</organism>
<accession>A0A2H9TJC7</accession>
<dbReference type="Proteomes" id="UP000240830">
    <property type="component" value="Unassembled WGS sequence"/>
</dbReference>
<protein>
    <submittedName>
        <fullName evidence="1">Uncharacterized protein</fullName>
    </submittedName>
</protein>
<sequence>MAQIAIHRYGGIDTAHVHHLPLSTLQSVASSHPPQSQRLRRVEFEAECSRGITVRNSRDFAKRAILLLLVDSTEIAGITIPILESEMLVAFR</sequence>
<proteinExistence type="predicted"/>
<dbReference type="EMBL" id="MTSL01000153">
    <property type="protein sequence ID" value="PJF17852.1"/>
    <property type="molecule type" value="Genomic_DNA"/>
</dbReference>
<evidence type="ECO:0000313" key="2">
    <source>
        <dbReference type="Proteomes" id="UP000240830"/>
    </source>
</evidence>
<keyword evidence="2" id="KW-1185">Reference proteome</keyword>
<gene>
    <name evidence="1" type="ORF">PSACC_02336</name>
</gene>
<evidence type="ECO:0000313" key="1">
    <source>
        <dbReference type="EMBL" id="PJF17852.1"/>
    </source>
</evidence>
<comment type="caution">
    <text evidence="1">The sequence shown here is derived from an EMBL/GenBank/DDBJ whole genome shotgun (WGS) entry which is preliminary data.</text>
</comment>
<reference evidence="1" key="1">
    <citation type="submission" date="2016-10" db="EMBL/GenBank/DDBJ databases">
        <title>The genome of Paramicrosporidium saccamoebae is the missing link in understanding Cryptomycota and Microsporidia evolution.</title>
        <authorList>
            <person name="Quandt C.A."/>
            <person name="Beaudet D."/>
            <person name="Corsaro D."/>
            <person name="Michel R."/>
            <person name="Corradi N."/>
            <person name="James T."/>
        </authorList>
    </citation>
    <scope>NUCLEOTIDE SEQUENCE [LARGE SCALE GENOMIC DNA]</scope>
    <source>
        <strain evidence="1">KSL3</strain>
    </source>
</reference>
<name>A0A2H9TJC7_9FUNG</name>
<dbReference type="AlphaFoldDB" id="A0A2H9TJC7"/>